<dbReference type="PROSITE" id="PS51832">
    <property type="entry name" value="HD_GYP"/>
    <property type="match status" value="1"/>
</dbReference>
<gene>
    <name evidence="4" type="ORF">DIZ80_03675</name>
</gene>
<dbReference type="GO" id="GO:0008081">
    <property type="term" value="F:phosphoric diester hydrolase activity"/>
    <property type="evidence" value="ECO:0007669"/>
    <property type="project" value="UniProtKB-ARBA"/>
</dbReference>
<dbReference type="PANTHER" id="PTHR45228:SF1">
    <property type="entry name" value="CYCLIC DI-GMP PHOSPHODIESTERASE TM_0186"/>
    <property type="match status" value="1"/>
</dbReference>
<dbReference type="SMART" id="SM00448">
    <property type="entry name" value="REC"/>
    <property type="match status" value="1"/>
</dbReference>
<dbReference type="AlphaFoldDB" id="A0A370DJV4"/>
<dbReference type="SUPFAM" id="SSF109604">
    <property type="entry name" value="HD-domain/PDEase-like"/>
    <property type="match status" value="1"/>
</dbReference>
<dbReference type="Gene3D" id="3.40.50.2300">
    <property type="match status" value="1"/>
</dbReference>
<dbReference type="EMBL" id="QFXC01000007">
    <property type="protein sequence ID" value="RDH84577.1"/>
    <property type="molecule type" value="Genomic_DNA"/>
</dbReference>
<dbReference type="InterPro" id="IPR037522">
    <property type="entry name" value="HD_GYP_dom"/>
</dbReference>
<dbReference type="Proteomes" id="UP000254266">
    <property type="component" value="Unassembled WGS sequence"/>
</dbReference>
<dbReference type="SUPFAM" id="SSF52172">
    <property type="entry name" value="CheY-like"/>
    <property type="match status" value="1"/>
</dbReference>
<accession>A0A370DJV4</accession>
<evidence type="ECO:0000313" key="4">
    <source>
        <dbReference type="EMBL" id="RDH84577.1"/>
    </source>
</evidence>
<name>A0A370DJV4_9GAMM</name>
<dbReference type="CDD" id="cd00077">
    <property type="entry name" value="HDc"/>
    <property type="match status" value="1"/>
</dbReference>
<dbReference type="InterPro" id="IPR001789">
    <property type="entry name" value="Sig_transdc_resp-reg_receiver"/>
</dbReference>
<feature type="domain" description="HD-GYP" evidence="3">
    <location>
        <begin position="156"/>
        <end position="353"/>
    </location>
</feature>
<dbReference type="InterPro" id="IPR003607">
    <property type="entry name" value="HD/PDEase_dom"/>
</dbReference>
<proteinExistence type="predicted"/>
<keyword evidence="5" id="KW-1185">Reference proteome</keyword>
<dbReference type="Pfam" id="PF00072">
    <property type="entry name" value="Response_reg"/>
    <property type="match status" value="1"/>
</dbReference>
<evidence type="ECO:0000256" key="1">
    <source>
        <dbReference type="PROSITE-ProRule" id="PRU00169"/>
    </source>
</evidence>
<dbReference type="PROSITE" id="PS50110">
    <property type="entry name" value="RESPONSE_REGULATORY"/>
    <property type="match status" value="1"/>
</dbReference>
<dbReference type="GO" id="GO:0000160">
    <property type="term" value="P:phosphorelay signal transduction system"/>
    <property type="evidence" value="ECO:0007669"/>
    <property type="project" value="InterPro"/>
</dbReference>
<dbReference type="CDD" id="cd17551">
    <property type="entry name" value="REC_RpfG-like"/>
    <property type="match status" value="1"/>
</dbReference>
<feature type="modified residue" description="4-aspartylphosphate" evidence="1">
    <location>
        <position position="62"/>
    </location>
</feature>
<evidence type="ECO:0000313" key="5">
    <source>
        <dbReference type="Proteomes" id="UP000254266"/>
    </source>
</evidence>
<sequence>MNTIINDIKFASILVVDDEYANVRLIEKILLAEGYCNVVCTQDSTEALPLYKEHNSDLILLDLNMPKISGYEVMQQLNDLKGKDIPPILILTAQHAQDFRQQALDSGARDYVTKPFDINELLSRVRNLLEVQQAQEYMRSQNDILEQKVHKRTLDLQKTRLQVVRYLGRAAEYRDNETGLHIIRMSKMATLLAKAAGMSDTDCDLLLNASPMHDIGKIGIPDDILLKPGKLDADEWAIMQTHAQIGADILEGDDSKLMIMAREIALYHHEKWNGQGYPNSLQGKSIPFVARVTSIADVFDALTSVRPYKKAWTVSDAMDLIKEESGKHFDPELVDVFITILPEIVEIKDEYAEPVSEAL</sequence>
<evidence type="ECO:0000259" key="2">
    <source>
        <dbReference type="PROSITE" id="PS50110"/>
    </source>
</evidence>
<dbReference type="Gene3D" id="1.10.3210.10">
    <property type="entry name" value="Hypothetical protein af1432"/>
    <property type="match status" value="1"/>
</dbReference>
<keyword evidence="1" id="KW-0597">Phosphoprotein</keyword>
<dbReference type="PANTHER" id="PTHR45228">
    <property type="entry name" value="CYCLIC DI-GMP PHOSPHODIESTERASE TM_0186-RELATED"/>
    <property type="match status" value="1"/>
</dbReference>
<comment type="caution">
    <text evidence="4">The sequence shown here is derived from an EMBL/GenBank/DDBJ whole genome shotgun (WGS) entry which is preliminary data.</text>
</comment>
<reference evidence="4 5" key="1">
    <citation type="journal article" date="2018" name="ISME J.">
        <title>Endosymbiont genomes yield clues of tubeworm success.</title>
        <authorList>
            <person name="Li Y."/>
            <person name="Liles M.R."/>
            <person name="Halanych K.M."/>
        </authorList>
    </citation>
    <scope>NUCLEOTIDE SEQUENCE [LARGE SCALE GENOMIC DNA]</scope>
    <source>
        <strain evidence="4">A1464</strain>
    </source>
</reference>
<feature type="domain" description="Response regulatory" evidence="2">
    <location>
        <begin position="12"/>
        <end position="129"/>
    </location>
</feature>
<dbReference type="Pfam" id="PF13487">
    <property type="entry name" value="HD_5"/>
    <property type="match status" value="1"/>
</dbReference>
<dbReference type="SMART" id="SM00471">
    <property type="entry name" value="HDc"/>
    <property type="match status" value="1"/>
</dbReference>
<dbReference type="InterPro" id="IPR011006">
    <property type="entry name" value="CheY-like_superfamily"/>
</dbReference>
<dbReference type="InterPro" id="IPR052020">
    <property type="entry name" value="Cyclic_di-GMP/3'3'-cGAMP_PDE"/>
</dbReference>
<organism evidence="4 5">
    <name type="scientific">endosymbiont of Galathealinum brachiosum</name>
    <dbReference type="NCBI Taxonomy" id="2200906"/>
    <lineage>
        <taxon>Bacteria</taxon>
        <taxon>Pseudomonadati</taxon>
        <taxon>Pseudomonadota</taxon>
        <taxon>Gammaproteobacteria</taxon>
        <taxon>sulfur-oxidizing symbionts</taxon>
    </lineage>
</organism>
<evidence type="ECO:0000259" key="3">
    <source>
        <dbReference type="PROSITE" id="PS51832"/>
    </source>
</evidence>
<protein>
    <submittedName>
        <fullName evidence="4">Two-component system response regulator</fullName>
    </submittedName>
</protein>